<dbReference type="Pfam" id="PF12469">
    <property type="entry name" value="Cmr2_N"/>
    <property type="match status" value="1"/>
</dbReference>
<proteinExistence type="predicted"/>
<evidence type="ECO:0000313" key="6">
    <source>
        <dbReference type="Proteomes" id="UP001500908"/>
    </source>
</evidence>
<protein>
    <submittedName>
        <fullName evidence="5">Type III-B CRISPR-associated protein Cas10/Cmr2</fullName>
    </submittedName>
</protein>
<dbReference type="InterPro" id="IPR054767">
    <property type="entry name" value="Cas10-Cmr2_palm2"/>
</dbReference>
<evidence type="ECO:0000256" key="1">
    <source>
        <dbReference type="ARBA" id="ARBA00022741"/>
    </source>
</evidence>
<comment type="caution">
    <text evidence="5">The sequence shown here is derived from an EMBL/GenBank/DDBJ whole genome shotgun (WGS) entry which is preliminary data.</text>
</comment>
<dbReference type="RefSeq" id="WP_344967998.1">
    <property type="nucleotide sequence ID" value="NZ_BAABDD010000004.1"/>
</dbReference>
<keyword evidence="1" id="KW-0547">Nucleotide-binding</keyword>
<dbReference type="InterPro" id="IPR000160">
    <property type="entry name" value="GGDEF_dom"/>
</dbReference>
<sequence>MSEVTVDDTSQQPEPTAEQAGRSRRDLVMVALTGVQRFIEESRSTSDLRAGSRIIADLATEAARVFEEATAELVFPTSTAGQVGVPNRVVALAPQEQGTVLARRAARRVEEQWRAWVRTHLGRDAATPGMPGVVWVAVPPAEGGYPQQWRQAQQRLAARRGVRDFPAQQALAADLCSLSPRWPAVEPPRKNMRPFERDRLGAANWVKRERGRRGDGIASTSGFASAPFRAKVLEHMAHPKVAAAVADLRDAVAAAKLGTWERPVPGLPKPRGKGAQVGAARWLWRYGGRWVYRDTWEAEGLAREVGRRSGDADFAGFRDTVGLGRMAAATLQKVMAEEFAVAEPAAHLALLAQDLDGMGRHLSRSALLSPEAHADLSRALGRVARSQADLLRSPEILGAEVYAGGDDLLAFVPASTALTAARGCEGAISAVSAELPTASSAVLFFHHKYPLRLALAEVRACLERAKAVPGKHALAAGYLRRAGAREVCVQPWVPNRLAPGLSAGDYLADFTPGADADAPRLSPGLLRDVERDAAALAELDQDTFEAELRRLVHRHTSGGDERTRREFAVLAGRRLRTLSAPDNLPADDSHRSLIAAARVAVFLRQECR</sequence>
<gene>
    <name evidence="5" type="primary">cas10</name>
    <name evidence="5" type="ORF">GCM10022402_11140</name>
</gene>
<dbReference type="PROSITE" id="PS50887">
    <property type="entry name" value="GGDEF"/>
    <property type="match status" value="1"/>
</dbReference>
<feature type="region of interest" description="Disordered" evidence="3">
    <location>
        <begin position="1"/>
        <end position="24"/>
    </location>
</feature>
<dbReference type="EMBL" id="BAABDD010000004">
    <property type="protein sequence ID" value="GAA3732311.1"/>
    <property type="molecule type" value="Genomic_DNA"/>
</dbReference>
<evidence type="ECO:0000313" key="5">
    <source>
        <dbReference type="EMBL" id="GAA3732311.1"/>
    </source>
</evidence>
<evidence type="ECO:0000256" key="3">
    <source>
        <dbReference type="SAM" id="MobiDB-lite"/>
    </source>
</evidence>
<dbReference type="Proteomes" id="UP001500908">
    <property type="component" value="Unassembled WGS sequence"/>
</dbReference>
<dbReference type="Pfam" id="PF22335">
    <property type="entry name" value="Cas10-Cmr2_palm2"/>
    <property type="match status" value="1"/>
</dbReference>
<dbReference type="InterPro" id="IPR038242">
    <property type="entry name" value="Cmr2_N"/>
</dbReference>
<dbReference type="Gene3D" id="3.30.70.270">
    <property type="match status" value="1"/>
</dbReference>
<keyword evidence="6" id="KW-1185">Reference proteome</keyword>
<dbReference type="InterPro" id="IPR043128">
    <property type="entry name" value="Rev_trsase/Diguanyl_cyclase"/>
</dbReference>
<feature type="domain" description="GGDEF" evidence="4">
    <location>
        <begin position="346"/>
        <end position="479"/>
    </location>
</feature>
<dbReference type="InterPro" id="IPR024615">
    <property type="entry name" value="CRISPR-assoc_Cmr2_N"/>
</dbReference>
<keyword evidence="2" id="KW-0051">Antiviral defense</keyword>
<dbReference type="Gene3D" id="3.30.70.2220">
    <property type="entry name" value="CRISPR-Cas system, Cmr2 subunit, D1 domain, cysteine cluster"/>
    <property type="match status" value="1"/>
</dbReference>
<name>A0ABP7FBQ5_9ACTN</name>
<accession>A0ABP7FBQ5</accession>
<organism evidence="5 6">
    <name type="scientific">Salinactinospora qingdaonensis</name>
    <dbReference type="NCBI Taxonomy" id="702744"/>
    <lineage>
        <taxon>Bacteria</taxon>
        <taxon>Bacillati</taxon>
        <taxon>Actinomycetota</taxon>
        <taxon>Actinomycetes</taxon>
        <taxon>Streptosporangiales</taxon>
        <taxon>Nocardiopsidaceae</taxon>
        <taxon>Salinactinospora</taxon>
    </lineage>
</organism>
<evidence type="ECO:0000259" key="4">
    <source>
        <dbReference type="PROSITE" id="PS50887"/>
    </source>
</evidence>
<evidence type="ECO:0000256" key="2">
    <source>
        <dbReference type="ARBA" id="ARBA00023118"/>
    </source>
</evidence>
<reference evidence="6" key="1">
    <citation type="journal article" date="2019" name="Int. J. Syst. Evol. Microbiol.">
        <title>The Global Catalogue of Microorganisms (GCM) 10K type strain sequencing project: providing services to taxonomists for standard genome sequencing and annotation.</title>
        <authorList>
            <consortium name="The Broad Institute Genomics Platform"/>
            <consortium name="The Broad Institute Genome Sequencing Center for Infectious Disease"/>
            <person name="Wu L."/>
            <person name="Ma J."/>
        </authorList>
    </citation>
    <scope>NUCLEOTIDE SEQUENCE [LARGE SCALE GENOMIC DNA]</scope>
    <source>
        <strain evidence="6">JCM 17137</strain>
    </source>
</reference>